<gene>
    <name evidence="2" type="ORF">GRI58_15100</name>
</gene>
<evidence type="ECO:0000256" key="1">
    <source>
        <dbReference type="SAM" id="Phobius"/>
    </source>
</evidence>
<keyword evidence="1" id="KW-0812">Transmembrane</keyword>
<comment type="caution">
    <text evidence="2">The sequence shown here is derived from an EMBL/GenBank/DDBJ whole genome shotgun (WGS) entry which is preliminary data.</text>
</comment>
<reference evidence="2 3" key="1">
    <citation type="submission" date="2019-12" db="EMBL/GenBank/DDBJ databases">
        <title>Genomic-based taxomic classification of the family Erythrobacteraceae.</title>
        <authorList>
            <person name="Xu L."/>
        </authorList>
    </citation>
    <scope>NUCLEOTIDE SEQUENCE [LARGE SCALE GENOMIC DNA]</scope>
    <source>
        <strain evidence="2 3">KEMB 9005-328</strain>
    </source>
</reference>
<organism evidence="2 3">
    <name type="scientific">Qipengyuania algicida</name>
    <dbReference type="NCBI Taxonomy" id="1836209"/>
    <lineage>
        <taxon>Bacteria</taxon>
        <taxon>Pseudomonadati</taxon>
        <taxon>Pseudomonadota</taxon>
        <taxon>Alphaproteobacteria</taxon>
        <taxon>Sphingomonadales</taxon>
        <taxon>Erythrobacteraceae</taxon>
        <taxon>Qipengyuania</taxon>
    </lineage>
</organism>
<evidence type="ECO:0000313" key="3">
    <source>
        <dbReference type="Proteomes" id="UP000439780"/>
    </source>
</evidence>
<keyword evidence="3" id="KW-1185">Reference proteome</keyword>
<keyword evidence="1" id="KW-0472">Membrane</keyword>
<dbReference type="Proteomes" id="UP000439780">
    <property type="component" value="Unassembled WGS sequence"/>
</dbReference>
<proteinExistence type="predicted"/>
<name>A0A845AMM2_9SPHN</name>
<dbReference type="AlphaFoldDB" id="A0A845AMM2"/>
<keyword evidence="1" id="KW-1133">Transmembrane helix</keyword>
<protein>
    <submittedName>
        <fullName evidence="2">Uncharacterized protein</fullName>
    </submittedName>
</protein>
<sequence length="261" mass="28798">MCDRPVSTLKFLQADMRFIPSSRTLFRIVIAIGALAVALFVLDHFYPSETMRYRMTVVVDTPSGERSGSSVIEAGISRGPSLLPEMTGISYGLKGEAVAVELPDGRVMFALLAPESGGDPTGYQMHLFERAVKHDPALSAQFGPAILNDWRQFWPAVRRSKLSFTLRRADYPMLVTFADLNDPASVKRVDPSDLAASFGNGFSLKRINVQITNDRVTTGIEKRLGWLSKYPEPSLDPKHGPRDYSLSAILHHGAFQTGGRE</sequence>
<evidence type="ECO:0000313" key="2">
    <source>
        <dbReference type="EMBL" id="MXP30135.1"/>
    </source>
</evidence>
<dbReference type="RefSeq" id="WP_160754436.1">
    <property type="nucleotide sequence ID" value="NZ_WTYA01000017.1"/>
</dbReference>
<dbReference type="OrthoDB" id="7428686at2"/>
<accession>A0A845AMM2</accession>
<dbReference type="EMBL" id="WTYA01000017">
    <property type="protein sequence ID" value="MXP30135.1"/>
    <property type="molecule type" value="Genomic_DNA"/>
</dbReference>
<feature type="transmembrane region" description="Helical" evidence="1">
    <location>
        <begin position="25"/>
        <end position="46"/>
    </location>
</feature>